<dbReference type="AlphaFoldDB" id="A0A0A9XS09"/>
<reference evidence="2" key="2">
    <citation type="submission" date="2014-07" db="EMBL/GenBank/DDBJ databases">
        <authorList>
            <person name="Hull J."/>
        </authorList>
    </citation>
    <scope>NUCLEOTIDE SEQUENCE</scope>
</reference>
<accession>A0A0A9XS09</accession>
<evidence type="ECO:0000313" key="2">
    <source>
        <dbReference type="EMBL" id="JAG22724.1"/>
    </source>
</evidence>
<sequence length="142" mass="15877">MIQNCREQLEILQEGCASEVVVHELRSRRLRLREENVNTVNNAHLATIMVDANGNVILPSNNGDNGNSENVRNTTINNNNIRGANDNTNESANRHKEKMKPFEVIALCSLTPHTAEEAIVLLPSLSRFETSDVQDILSIMEQ</sequence>
<evidence type="ECO:0000256" key="1">
    <source>
        <dbReference type="SAM" id="MobiDB-lite"/>
    </source>
</evidence>
<dbReference type="GO" id="GO:0000166">
    <property type="term" value="F:nucleotide binding"/>
    <property type="evidence" value="ECO:0007669"/>
    <property type="project" value="InterPro"/>
</dbReference>
<gene>
    <name evidence="2" type="ORF">CM83_99388</name>
    <name evidence="3" type="ORF">g.98451</name>
</gene>
<dbReference type="InterPro" id="IPR010997">
    <property type="entry name" value="HRDC-like_sf"/>
</dbReference>
<proteinExistence type="predicted"/>
<dbReference type="Gene3D" id="1.20.1250.40">
    <property type="match status" value="1"/>
</dbReference>
<reference evidence="2" key="1">
    <citation type="journal article" date="2014" name="PLoS ONE">
        <title>Transcriptome-Based Identification of ABC Transporters in the Western Tarnished Plant Bug Lygus hesperus.</title>
        <authorList>
            <person name="Hull J.J."/>
            <person name="Chaney K."/>
            <person name="Geib S.M."/>
            <person name="Fabrick J.A."/>
            <person name="Brent C.S."/>
            <person name="Walsh D."/>
            <person name="Lavine L.C."/>
        </authorList>
    </citation>
    <scope>NUCLEOTIDE SEQUENCE</scope>
</reference>
<protein>
    <recommendedName>
        <fullName evidence="4">DNA-directed RNA polymerase II subunit RPB4</fullName>
    </recommendedName>
</protein>
<organism evidence="2">
    <name type="scientific">Lygus hesperus</name>
    <name type="common">Western plant bug</name>
    <dbReference type="NCBI Taxonomy" id="30085"/>
    <lineage>
        <taxon>Eukaryota</taxon>
        <taxon>Metazoa</taxon>
        <taxon>Ecdysozoa</taxon>
        <taxon>Arthropoda</taxon>
        <taxon>Hexapoda</taxon>
        <taxon>Insecta</taxon>
        <taxon>Pterygota</taxon>
        <taxon>Neoptera</taxon>
        <taxon>Paraneoptera</taxon>
        <taxon>Hemiptera</taxon>
        <taxon>Heteroptera</taxon>
        <taxon>Panheteroptera</taxon>
        <taxon>Cimicomorpha</taxon>
        <taxon>Miridae</taxon>
        <taxon>Mirini</taxon>
        <taxon>Lygus</taxon>
    </lineage>
</organism>
<feature type="compositionally biased region" description="Low complexity" evidence="1">
    <location>
        <begin position="74"/>
        <end position="89"/>
    </location>
</feature>
<reference evidence="3" key="3">
    <citation type="journal article" date="2016" name="Gigascience">
        <title>De novo construction of an expanded transcriptome assembly for the western tarnished plant bug, Lygus hesperus.</title>
        <authorList>
            <person name="Tassone E.E."/>
            <person name="Geib S.M."/>
            <person name="Hall B."/>
            <person name="Fabrick J.A."/>
            <person name="Brent C.S."/>
            <person name="Hull J.J."/>
        </authorList>
    </citation>
    <scope>NUCLEOTIDE SEQUENCE</scope>
</reference>
<dbReference type="SUPFAM" id="SSF47819">
    <property type="entry name" value="HRDC-like"/>
    <property type="match status" value="1"/>
</dbReference>
<evidence type="ECO:0000313" key="3">
    <source>
        <dbReference type="EMBL" id="JAQ17456.1"/>
    </source>
</evidence>
<feature type="region of interest" description="Disordered" evidence="1">
    <location>
        <begin position="74"/>
        <end position="94"/>
    </location>
</feature>
<evidence type="ECO:0008006" key="4">
    <source>
        <dbReference type="Google" id="ProtNLM"/>
    </source>
</evidence>
<name>A0A0A9XS09_LYGHE</name>
<dbReference type="InterPro" id="IPR038324">
    <property type="entry name" value="Rpb4/RPC9_sf"/>
</dbReference>
<dbReference type="EMBL" id="GDHC01001173">
    <property type="protein sequence ID" value="JAQ17456.1"/>
    <property type="molecule type" value="Transcribed_RNA"/>
</dbReference>
<dbReference type="EMBL" id="GBHO01020880">
    <property type="protein sequence ID" value="JAG22724.1"/>
    <property type="molecule type" value="Transcribed_RNA"/>
</dbReference>